<keyword evidence="2" id="KW-0808">Transferase</keyword>
<dbReference type="PROSITE" id="PS01125">
    <property type="entry name" value="ROK"/>
    <property type="match status" value="1"/>
</dbReference>
<evidence type="ECO:0000313" key="2">
    <source>
        <dbReference type="EMBL" id="GGI14113.1"/>
    </source>
</evidence>
<dbReference type="InterPro" id="IPR043129">
    <property type="entry name" value="ATPase_NBD"/>
</dbReference>
<proteinExistence type="inferred from homology"/>
<evidence type="ECO:0000256" key="1">
    <source>
        <dbReference type="ARBA" id="ARBA00006479"/>
    </source>
</evidence>
<gene>
    <name evidence="2" type="primary">glcK</name>
    <name evidence="2" type="ORF">GCM10007377_09310</name>
</gene>
<dbReference type="RefSeq" id="WP_188355103.1">
    <property type="nucleotide sequence ID" value="NZ_BMDH01000002.1"/>
</dbReference>
<dbReference type="InterPro" id="IPR000600">
    <property type="entry name" value="ROK"/>
</dbReference>
<dbReference type="Pfam" id="PF00480">
    <property type="entry name" value="ROK"/>
    <property type="match status" value="1"/>
</dbReference>
<dbReference type="EMBL" id="BMDH01000002">
    <property type="protein sequence ID" value="GGI14113.1"/>
    <property type="molecule type" value="Genomic_DNA"/>
</dbReference>
<dbReference type="PANTHER" id="PTHR18964">
    <property type="entry name" value="ROK (REPRESSOR, ORF, KINASE) FAMILY"/>
    <property type="match status" value="1"/>
</dbReference>
<dbReference type="AlphaFoldDB" id="A0A8J3AGT0"/>
<dbReference type="GO" id="GO:0016301">
    <property type="term" value="F:kinase activity"/>
    <property type="evidence" value="ECO:0007669"/>
    <property type="project" value="UniProtKB-KW"/>
</dbReference>
<reference evidence="2" key="1">
    <citation type="journal article" date="2014" name="Int. J. Syst. Evol. Microbiol.">
        <title>Complete genome sequence of Corynebacterium casei LMG S-19264T (=DSM 44701T), isolated from a smear-ripened cheese.</title>
        <authorList>
            <consortium name="US DOE Joint Genome Institute (JGI-PGF)"/>
            <person name="Walter F."/>
            <person name="Albersmeier A."/>
            <person name="Kalinowski J."/>
            <person name="Ruckert C."/>
        </authorList>
    </citation>
    <scope>NUCLEOTIDE SEQUENCE</scope>
    <source>
        <strain evidence="2">CCM 8606</strain>
    </source>
</reference>
<dbReference type="InterPro" id="IPR049874">
    <property type="entry name" value="ROK_cs"/>
</dbReference>
<name>A0A8J3AGT0_9BIFI</name>
<dbReference type="Gene3D" id="3.30.420.40">
    <property type="match status" value="2"/>
</dbReference>
<dbReference type="PANTHER" id="PTHR18964:SF149">
    <property type="entry name" value="BIFUNCTIONAL UDP-N-ACETYLGLUCOSAMINE 2-EPIMERASE_N-ACETYLMANNOSAMINE KINASE"/>
    <property type="match status" value="1"/>
</dbReference>
<protein>
    <submittedName>
        <fullName evidence="2">Sugar kinase</fullName>
    </submittedName>
</protein>
<reference evidence="2" key="2">
    <citation type="submission" date="2020-09" db="EMBL/GenBank/DDBJ databases">
        <authorList>
            <person name="Sun Q."/>
            <person name="Sedlacek I."/>
        </authorList>
    </citation>
    <scope>NUCLEOTIDE SEQUENCE</scope>
    <source>
        <strain evidence="2">CCM 8606</strain>
    </source>
</reference>
<organism evidence="2 3">
    <name type="scientific">Galliscardovia ingluviei</name>
    <dbReference type="NCBI Taxonomy" id="1769422"/>
    <lineage>
        <taxon>Bacteria</taxon>
        <taxon>Bacillati</taxon>
        <taxon>Actinomycetota</taxon>
        <taxon>Actinomycetes</taxon>
        <taxon>Bifidobacteriales</taxon>
        <taxon>Bifidobacteriaceae</taxon>
        <taxon>Galliscardovia</taxon>
    </lineage>
</organism>
<sequence length="336" mass="33942">MYVGIDIGGTKIATAVVDAATGSVASDVHSIATHAEFGGVEVLQRIIGLAQHEVTQARLAGFDIAGIGVGSAGVIDPETGSILAATDIMPGWAGQPLGAALEQATGLPVQVTNDVMAHGIGEAVWGAGAEYQRVLACAVGTGIGGAIIVDGMPVEGAHHVAGHIGHVCHRLAYGMHCSCGSDSGHLEAIASGSGIHAWYEQRRLACVAQSNAGSDVSEQAEQKLAFPPAANGGQVAQFASQGNVLASQVIHDAGIALGESLAGICHIVDPDIVVISGSVTHAGEPWWQAVQQGFASSSMPSIAATRIVLGSLDATAPLLGAAYVIESYLQRCNAQV</sequence>
<dbReference type="Proteomes" id="UP000619536">
    <property type="component" value="Unassembled WGS sequence"/>
</dbReference>
<evidence type="ECO:0000313" key="3">
    <source>
        <dbReference type="Proteomes" id="UP000619536"/>
    </source>
</evidence>
<accession>A0A8J3AGT0</accession>
<keyword evidence="2" id="KW-0418">Kinase</keyword>
<keyword evidence="3" id="KW-1185">Reference proteome</keyword>
<comment type="similarity">
    <text evidence="1">Belongs to the ROK (NagC/XylR) family.</text>
</comment>
<comment type="caution">
    <text evidence="2">The sequence shown here is derived from an EMBL/GenBank/DDBJ whole genome shotgun (WGS) entry which is preliminary data.</text>
</comment>
<dbReference type="SUPFAM" id="SSF53067">
    <property type="entry name" value="Actin-like ATPase domain"/>
    <property type="match status" value="1"/>
</dbReference>